<dbReference type="NCBIfam" id="TIGR02951">
    <property type="entry name" value="DMSO_dmsB"/>
    <property type="match status" value="1"/>
</dbReference>
<keyword evidence="7" id="KW-0249">Electron transport</keyword>
<evidence type="ECO:0000256" key="6">
    <source>
        <dbReference type="ARBA" id="ARBA00022737"/>
    </source>
</evidence>
<dbReference type="InterPro" id="IPR014297">
    <property type="entry name" value="DMSO_DmsB"/>
</dbReference>
<evidence type="ECO:0000313" key="11">
    <source>
        <dbReference type="EMBL" id="QPG59984.1"/>
    </source>
</evidence>
<dbReference type="PANTHER" id="PTHR43177:SF5">
    <property type="entry name" value="ANAEROBIC DIMETHYL SULFOXIDE REDUCTASE CHAIN B-RELATED"/>
    <property type="match status" value="1"/>
</dbReference>
<feature type="domain" description="4Fe-4S ferredoxin-type" evidence="10">
    <location>
        <begin position="60"/>
        <end position="90"/>
    </location>
</feature>
<dbReference type="GO" id="GO:0016491">
    <property type="term" value="F:oxidoreductase activity"/>
    <property type="evidence" value="ECO:0007669"/>
    <property type="project" value="UniProtKB-KW"/>
</dbReference>
<evidence type="ECO:0000259" key="10">
    <source>
        <dbReference type="PROSITE" id="PS51379"/>
    </source>
</evidence>
<keyword evidence="12" id="KW-1185">Reference proteome</keyword>
<reference evidence="11" key="1">
    <citation type="submission" date="2021-07" db="EMBL/GenBank/DDBJ databases">
        <title>Shewanella sp. YLB-07 whole genome sequence.</title>
        <authorList>
            <person name="Yu L."/>
        </authorList>
    </citation>
    <scope>NUCLEOTIDE SEQUENCE</scope>
    <source>
        <strain evidence="11">YLB-08</strain>
    </source>
</reference>
<dbReference type="CDD" id="cd16371">
    <property type="entry name" value="DMSOR_beta_like"/>
    <property type="match status" value="1"/>
</dbReference>
<gene>
    <name evidence="11" type="primary">dmsB</name>
    <name evidence="11" type="ORF">FM038_023455</name>
</gene>
<accession>A0ABX6VD96</accession>
<proteinExistence type="predicted"/>
<dbReference type="PROSITE" id="PS51379">
    <property type="entry name" value="4FE4S_FER_2"/>
    <property type="match status" value="3"/>
</dbReference>
<dbReference type="InterPro" id="IPR050954">
    <property type="entry name" value="ET_IronSulfur_Cluster-Binding"/>
</dbReference>
<dbReference type="SUPFAM" id="SSF54862">
    <property type="entry name" value="4Fe-4S ferredoxins"/>
    <property type="match status" value="1"/>
</dbReference>
<feature type="domain" description="4Fe-4S ferredoxin-type" evidence="10">
    <location>
        <begin position="5"/>
        <end position="35"/>
    </location>
</feature>
<keyword evidence="6" id="KW-0677">Repeat</keyword>
<name>A0ABX6VD96_9GAMM</name>
<keyword evidence="5" id="KW-0479">Metal-binding</keyword>
<evidence type="ECO:0000256" key="3">
    <source>
        <dbReference type="ARBA" id="ARBA00022448"/>
    </source>
</evidence>
<dbReference type="Pfam" id="PF13247">
    <property type="entry name" value="Fer4_11"/>
    <property type="match status" value="1"/>
</dbReference>
<comment type="function">
    <text evidence="2">Electron transfer subunit of the terminal reductase during anaerobic growth on various sulfoxide and N-oxide compounds.</text>
</comment>
<comment type="cofactor">
    <cofactor evidence="1">
        <name>[4Fe-4S] cluster</name>
        <dbReference type="ChEBI" id="CHEBI:49883"/>
    </cofactor>
</comment>
<organism evidence="11 12">
    <name type="scientific">Shewanella eurypsychrophilus</name>
    <dbReference type="NCBI Taxonomy" id="2593656"/>
    <lineage>
        <taxon>Bacteria</taxon>
        <taxon>Pseudomonadati</taxon>
        <taxon>Pseudomonadota</taxon>
        <taxon>Gammaproteobacteria</taxon>
        <taxon>Alteromonadales</taxon>
        <taxon>Shewanellaceae</taxon>
        <taxon>Shewanella</taxon>
    </lineage>
</organism>
<dbReference type="RefSeq" id="WP_142873544.1">
    <property type="nucleotide sequence ID" value="NZ_CP045503.2"/>
</dbReference>
<evidence type="ECO:0000256" key="1">
    <source>
        <dbReference type="ARBA" id="ARBA00001966"/>
    </source>
</evidence>
<evidence type="ECO:0000256" key="9">
    <source>
        <dbReference type="ARBA" id="ARBA00023014"/>
    </source>
</evidence>
<evidence type="ECO:0000313" key="12">
    <source>
        <dbReference type="Proteomes" id="UP000316416"/>
    </source>
</evidence>
<keyword evidence="3" id="KW-0813">Transport</keyword>
<dbReference type="InterPro" id="IPR017900">
    <property type="entry name" value="4Fe4S_Fe_S_CS"/>
</dbReference>
<keyword evidence="9" id="KW-0411">Iron-sulfur</keyword>
<evidence type="ECO:0000256" key="8">
    <source>
        <dbReference type="ARBA" id="ARBA00023004"/>
    </source>
</evidence>
<evidence type="ECO:0000256" key="7">
    <source>
        <dbReference type="ARBA" id="ARBA00022982"/>
    </source>
</evidence>
<dbReference type="PROSITE" id="PS00198">
    <property type="entry name" value="4FE4S_FER_1"/>
    <property type="match status" value="1"/>
</dbReference>
<keyword evidence="8" id="KW-0408">Iron</keyword>
<evidence type="ECO:0000256" key="4">
    <source>
        <dbReference type="ARBA" id="ARBA00022485"/>
    </source>
</evidence>
<dbReference type="PANTHER" id="PTHR43177">
    <property type="entry name" value="PROTEIN NRFC"/>
    <property type="match status" value="1"/>
</dbReference>
<keyword evidence="11" id="KW-0560">Oxidoreductase</keyword>
<protein>
    <submittedName>
        <fullName evidence="11">Dimethylsulfoxide reductase subunit B</fullName>
        <ecNumber evidence="11">1.8.5.3</ecNumber>
    </submittedName>
</protein>
<dbReference type="EC" id="1.8.5.3" evidence="11"/>
<feature type="domain" description="4Fe-4S ferredoxin-type" evidence="10">
    <location>
        <begin position="92"/>
        <end position="121"/>
    </location>
</feature>
<dbReference type="InterPro" id="IPR017896">
    <property type="entry name" value="4Fe4S_Fe-S-bd"/>
</dbReference>
<sequence>MTQQYGFYVDVATCSGCKTCMVSCKDNKDLEIGRNFRRVYEYAGGSCSENANGVLSQSVFAYYVSMACNHCDTPACTKACPTGAMYKEPERGLVLVHDDICIGCNACAQACPYDAPQMDTERSKMTKCDGCQDRLNVGLKPMCVASCIHRALDFGPIEELRQKYGATAEIAPLPPASVTKPNLVINLHAQAQPAGSTAGTVINPNEC</sequence>
<evidence type="ECO:0000256" key="2">
    <source>
        <dbReference type="ARBA" id="ARBA00003584"/>
    </source>
</evidence>
<dbReference type="Proteomes" id="UP000316416">
    <property type="component" value="Chromosome"/>
</dbReference>
<keyword evidence="4" id="KW-0004">4Fe-4S</keyword>
<evidence type="ECO:0000256" key="5">
    <source>
        <dbReference type="ARBA" id="ARBA00022723"/>
    </source>
</evidence>
<dbReference type="Gene3D" id="3.30.70.20">
    <property type="match status" value="2"/>
</dbReference>
<dbReference type="EMBL" id="CP045503">
    <property type="protein sequence ID" value="QPG59984.1"/>
    <property type="molecule type" value="Genomic_DNA"/>
</dbReference>